<accession>A0A518DA09</accession>
<gene>
    <name evidence="2" type="ORF">Pla175_16970</name>
</gene>
<feature type="compositionally biased region" description="Polar residues" evidence="1">
    <location>
        <begin position="142"/>
        <end position="152"/>
    </location>
</feature>
<protein>
    <submittedName>
        <fullName evidence="2">Uncharacterized protein</fullName>
    </submittedName>
</protein>
<dbReference type="OrthoDB" id="983203at2"/>
<reference evidence="2 3" key="1">
    <citation type="submission" date="2019-02" db="EMBL/GenBank/DDBJ databases">
        <title>Deep-cultivation of Planctomycetes and their phenomic and genomic characterization uncovers novel biology.</title>
        <authorList>
            <person name="Wiegand S."/>
            <person name="Jogler M."/>
            <person name="Boedeker C."/>
            <person name="Pinto D."/>
            <person name="Vollmers J."/>
            <person name="Rivas-Marin E."/>
            <person name="Kohn T."/>
            <person name="Peeters S.H."/>
            <person name="Heuer A."/>
            <person name="Rast P."/>
            <person name="Oberbeckmann S."/>
            <person name="Bunk B."/>
            <person name="Jeske O."/>
            <person name="Meyerdierks A."/>
            <person name="Storesund J.E."/>
            <person name="Kallscheuer N."/>
            <person name="Luecker S."/>
            <person name="Lage O.M."/>
            <person name="Pohl T."/>
            <person name="Merkel B.J."/>
            <person name="Hornburger P."/>
            <person name="Mueller R.-W."/>
            <person name="Bruemmer F."/>
            <person name="Labrenz M."/>
            <person name="Spormann A.M."/>
            <person name="Op den Camp H."/>
            <person name="Overmann J."/>
            <person name="Amann R."/>
            <person name="Jetten M.S.M."/>
            <person name="Mascher T."/>
            <person name="Medema M.H."/>
            <person name="Devos D.P."/>
            <person name="Kaster A.-K."/>
            <person name="Ovreas L."/>
            <person name="Rohde M."/>
            <person name="Galperin M.Y."/>
            <person name="Jogler C."/>
        </authorList>
    </citation>
    <scope>NUCLEOTIDE SEQUENCE [LARGE SCALE GENOMIC DNA]</scope>
    <source>
        <strain evidence="2 3">Pla175</strain>
    </source>
</reference>
<dbReference type="KEGG" id="pnd:Pla175_16970"/>
<evidence type="ECO:0000313" key="2">
    <source>
        <dbReference type="EMBL" id="QDU88322.1"/>
    </source>
</evidence>
<organism evidence="2 3">
    <name type="scientific">Pirellulimonas nuda</name>
    <dbReference type="NCBI Taxonomy" id="2528009"/>
    <lineage>
        <taxon>Bacteria</taxon>
        <taxon>Pseudomonadati</taxon>
        <taxon>Planctomycetota</taxon>
        <taxon>Planctomycetia</taxon>
        <taxon>Pirellulales</taxon>
        <taxon>Lacipirellulaceae</taxon>
        <taxon>Pirellulimonas</taxon>
    </lineage>
</organism>
<dbReference type="RefSeq" id="WP_145283118.1">
    <property type="nucleotide sequence ID" value="NZ_CP036291.1"/>
</dbReference>
<feature type="compositionally biased region" description="Polar residues" evidence="1">
    <location>
        <begin position="115"/>
        <end position="124"/>
    </location>
</feature>
<sequence length="364" mass="39114">MKRYRTPIFLAVWAVVGLAALAVLMPSLHVARDGASPESRATMERREQAQLAEMEAYAAEEGYPDFDPDMAYSPSGADDWAEIERADDEWGSDATEAPAMAVQPELSPADGVAASTPSKQQSMNAGPAWAHPRSSAAPAAGFNQSQRMTADSASPHAGIIRQMKDPESAAPEQAPPEAEIDRILAGLKSASIAFNTPEEIPYGDSAVIELRMSATQAQSSLAADVRGAGAVETARVKFAKLMQAELTGLGFEIEAITPDTQAISGAEPTVWRWQIEPVRTDVQPLHLTLSARVKIDGESVMRSIKTFDKEIRVRVPLMQRVGDLVFGNLEIVCTLVLAPLAAVAWRKLRKPKQPVAEPPARVAA</sequence>
<name>A0A518DA09_9BACT</name>
<dbReference type="AlphaFoldDB" id="A0A518DA09"/>
<evidence type="ECO:0000256" key="1">
    <source>
        <dbReference type="SAM" id="MobiDB-lite"/>
    </source>
</evidence>
<feature type="region of interest" description="Disordered" evidence="1">
    <location>
        <begin position="105"/>
        <end position="154"/>
    </location>
</feature>
<dbReference type="EMBL" id="CP036291">
    <property type="protein sequence ID" value="QDU88322.1"/>
    <property type="molecule type" value="Genomic_DNA"/>
</dbReference>
<evidence type="ECO:0000313" key="3">
    <source>
        <dbReference type="Proteomes" id="UP000317429"/>
    </source>
</evidence>
<dbReference type="Proteomes" id="UP000317429">
    <property type="component" value="Chromosome"/>
</dbReference>
<keyword evidence="3" id="KW-1185">Reference proteome</keyword>
<proteinExistence type="predicted"/>